<dbReference type="GeneID" id="70134071"/>
<dbReference type="Proteomes" id="UP000758603">
    <property type="component" value="Unassembled WGS sequence"/>
</dbReference>
<evidence type="ECO:0000256" key="1">
    <source>
        <dbReference type="ARBA" id="ARBA00000382"/>
    </source>
</evidence>
<organism evidence="7 8">
    <name type="scientific">Truncatella angustata</name>
    <dbReference type="NCBI Taxonomy" id="152316"/>
    <lineage>
        <taxon>Eukaryota</taxon>
        <taxon>Fungi</taxon>
        <taxon>Dikarya</taxon>
        <taxon>Ascomycota</taxon>
        <taxon>Pezizomycotina</taxon>
        <taxon>Sordariomycetes</taxon>
        <taxon>Xylariomycetidae</taxon>
        <taxon>Amphisphaeriales</taxon>
        <taxon>Sporocadaceae</taxon>
        <taxon>Truncatella</taxon>
    </lineage>
</organism>
<keyword evidence="6" id="KW-0732">Signal</keyword>
<dbReference type="InterPro" id="IPR050732">
    <property type="entry name" value="Beta-glucan_modifiers"/>
</dbReference>
<dbReference type="SUPFAM" id="SSF51445">
    <property type="entry name" value="(Trans)glycosidases"/>
    <property type="match status" value="1"/>
</dbReference>
<dbReference type="GO" id="GO:0042973">
    <property type="term" value="F:glucan endo-1,3-beta-D-glucosidase activity"/>
    <property type="evidence" value="ECO:0007669"/>
    <property type="project" value="UniProtKB-EC"/>
</dbReference>
<comment type="similarity">
    <text evidence="3">Belongs to the glycosyl hydrolase 17 family.</text>
</comment>
<protein>
    <recommendedName>
        <fullName evidence="4">glucan endo-1,3-beta-D-glucosidase</fullName>
        <ecNumber evidence="4">3.2.1.39</ecNumber>
    </recommendedName>
</protein>
<evidence type="ECO:0000256" key="6">
    <source>
        <dbReference type="SAM" id="SignalP"/>
    </source>
</evidence>
<comment type="catalytic activity">
    <reaction evidence="1">
        <text>Hydrolysis of (1-&gt;3)-beta-D-glucosidic linkages in (1-&gt;3)-beta-D-glucans.</text>
        <dbReference type="EC" id="3.2.1.39"/>
    </reaction>
</comment>
<name>A0A9P8RHS7_9PEZI</name>
<feature type="chain" id="PRO_5040391757" description="glucan endo-1,3-beta-D-glucosidase" evidence="6">
    <location>
        <begin position="22"/>
        <end position="372"/>
    </location>
</feature>
<dbReference type="PANTHER" id="PTHR16631">
    <property type="entry name" value="GLUCAN 1,3-BETA-GLUCOSIDASE"/>
    <property type="match status" value="1"/>
</dbReference>
<dbReference type="OrthoDB" id="77201at2759"/>
<dbReference type="InterPro" id="IPR017853">
    <property type="entry name" value="GH"/>
</dbReference>
<dbReference type="EC" id="3.2.1.39" evidence="4"/>
<evidence type="ECO:0000256" key="5">
    <source>
        <dbReference type="ARBA" id="ARBA00022801"/>
    </source>
</evidence>
<keyword evidence="5 7" id="KW-0378">Hydrolase</keyword>
<reference evidence="7" key="1">
    <citation type="journal article" date="2021" name="Nat. Commun.">
        <title>Genetic determinants of endophytism in the Arabidopsis root mycobiome.</title>
        <authorList>
            <person name="Mesny F."/>
            <person name="Miyauchi S."/>
            <person name="Thiergart T."/>
            <person name="Pickel B."/>
            <person name="Atanasova L."/>
            <person name="Karlsson M."/>
            <person name="Huettel B."/>
            <person name="Barry K.W."/>
            <person name="Haridas S."/>
            <person name="Chen C."/>
            <person name="Bauer D."/>
            <person name="Andreopoulos W."/>
            <person name="Pangilinan J."/>
            <person name="LaButti K."/>
            <person name="Riley R."/>
            <person name="Lipzen A."/>
            <person name="Clum A."/>
            <person name="Drula E."/>
            <person name="Henrissat B."/>
            <person name="Kohler A."/>
            <person name="Grigoriev I.V."/>
            <person name="Martin F.M."/>
            <person name="Hacquard S."/>
        </authorList>
    </citation>
    <scope>NUCLEOTIDE SEQUENCE</scope>
    <source>
        <strain evidence="7">MPI-SDFR-AT-0073</strain>
    </source>
</reference>
<evidence type="ECO:0000313" key="8">
    <source>
        <dbReference type="Proteomes" id="UP000758603"/>
    </source>
</evidence>
<comment type="caution">
    <text evidence="7">The sequence shown here is derived from an EMBL/GenBank/DDBJ whole genome shotgun (WGS) entry which is preliminary data.</text>
</comment>
<evidence type="ECO:0000256" key="2">
    <source>
        <dbReference type="ARBA" id="ARBA00004196"/>
    </source>
</evidence>
<dbReference type="PANTHER" id="PTHR16631:SF13">
    <property type="entry name" value="GLUCAN ENDO-1,3-BETA-GLUCOSIDASE EGLC-RELATED"/>
    <property type="match status" value="1"/>
</dbReference>
<evidence type="ECO:0000313" key="7">
    <source>
        <dbReference type="EMBL" id="KAH6646268.1"/>
    </source>
</evidence>
<accession>A0A9P8RHS7</accession>
<keyword evidence="8" id="KW-1185">Reference proteome</keyword>
<dbReference type="Gene3D" id="3.20.20.80">
    <property type="entry name" value="Glycosidases"/>
    <property type="match status" value="1"/>
</dbReference>
<dbReference type="GO" id="GO:0005576">
    <property type="term" value="C:extracellular region"/>
    <property type="evidence" value="ECO:0007669"/>
    <property type="project" value="TreeGrafter"/>
</dbReference>
<dbReference type="RefSeq" id="XP_045952782.1">
    <property type="nucleotide sequence ID" value="XM_046105180.1"/>
</dbReference>
<dbReference type="GO" id="GO:0009986">
    <property type="term" value="C:cell surface"/>
    <property type="evidence" value="ECO:0007669"/>
    <property type="project" value="TreeGrafter"/>
</dbReference>
<feature type="signal peptide" evidence="6">
    <location>
        <begin position="1"/>
        <end position="21"/>
    </location>
</feature>
<proteinExistence type="inferred from homology"/>
<evidence type="ECO:0000256" key="4">
    <source>
        <dbReference type="ARBA" id="ARBA00012780"/>
    </source>
</evidence>
<dbReference type="AlphaFoldDB" id="A0A9P8RHS7"/>
<dbReference type="GO" id="GO:0071555">
    <property type="term" value="P:cell wall organization"/>
    <property type="evidence" value="ECO:0007669"/>
    <property type="project" value="TreeGrafter"/>
</dbReference>
<gene>
    <name evidence="7" type="ORF">BKA67DRAFT_595580</name>
</gene>
<comment type="subcellular location">
    <subcellularLocation>
        <location evidence="2">Cell envelope</location>
    </subcellularLocation>
</comment>
<dbReference type="GO" id="GO:0009277">
    <property type="term" value="C:fungal-type cell wall"/>
    <property type="evidence" value="ECO:0007669"/>
    <property type="project" value="TreeGrafter"/>
</dbReference>
<dbReference type="EMBL" id="JAGPXC010000010">
    <property type="protein sequence ID" value="KAH6646268.1"/>
    <property type="molecule type" value="Genomic_DNA"/>
</dbReference>
<evidence type="ECO:0000256" key="3">
    <source>
        <dbReference type="ARBA" id="ARBA00008773"/>
    </source>
</evidence>
<sequence length="372" mass="38702">MRLSLALTGLAAVAANASCGGRPSDAASSESAAAASGYPVGGSSGSAGSSAYSSVSSAAAATAAAAATNVKSASTATAAQSGIKGFNYGAFFLNQQAKTQADFEAEFSRQQNLPTTSGFNSARLYTMIQWGTASDPIQAIPAAIATKTTLLLGLWISGGTQALTNELAALESAIGTYGTAFTDLVVGISVGSEDLYRDANNQVGTTADYLLDSISKVRSAIADTGLSAVPVGHVDTYDSFENATNTKVIDSLDFIGFDGYPFWEKALPNSIDNASERFYSGYNKTVALANGKPVYVTETGWPTVGDDENEAIASVENARKYWQSIACSLIDSNINVWWYDLQESQYGDANPDFGVYGAGDLSTLEPLYDLSC</sequence>